<comment type="caution">
    <text evidence="1">The sequence shown here is derived from an EMBL/GenBank/DDBJ whole genome shotgun (WGS) entry which is preliminary data.</text>
</comment>
<reference evidence="1" key="1">
    <citation type="submission" date="2019-11" db="EMBL/GenBank/DDBJ databases">
        <title>Nori genome reveals adaptations in red seaweeds to the harsh intertidal environment.</title>
        <authorList>
            <person name="Wang D."/>
            <person name="Mao Y."/>
        </authorList>
    </citation>
    <scope>NUCLEOTIDE SEQUENCE</scope>
    <source>
        <tissue evidence="1">Gametophyte</tissue>
    </source>
</reference>
<name>A0ACC3C1A9_PYRYE</name>
<gene>
    <name evidence="1" type="ORF">I4F81_006131</name>
</gene>
<accession>A0ACC3C1A9</accession>
<proteinExistence type="predicted"/>
<evidence type="ECO:0000313" key="1">
    <source>
        <dbReference type="EMBL" id="KAK1863577.1"/>
    </source>
</evidence>
<sequence length="100" mass="10451">MVYIRSVAVWIRDMRTPPEVIAAAESERLASVEAGAATVRERWAQPPLPSGFWANNPGLHQAHTTAVAGAAAGRGSADYARLIEALKTDALGEEGGPGGK</sequence>
<protein>
    <submittedName>
        <fullName evidence="1">Uncharacterized protein</fullName>
    </submittedName>
</protein>
<dbReference type="EMBL" id="CM020619">
    <property type="protein sequence ID" value="KAK1863577.1"/>
    <property type="molecule type" value="Genomic_DNA"/>
</dbReference>
<dbReference type="Proteomes" id="UP000798662">
    <property type="component" value="Chromosome 2"/>
</dbReference>
<evidence type="ECO:0000313" key="2">
    <source>
        <dbReference type="Proteomes" id="UP000798662"/>
    </source>
</evidence>
<organism evidence="1 2">
    <name type="scientific">Pyropia yezoensis</name>
    <name type="common">Susabi-nori</name>
    <name type="synonym">Porphyra yezoensis</name>
    <dbReference type="NCBI Taxonomy" id="2788"/>
    <lineage>
        <taxon>Eukaryota</taxon>
        <taxon>Rhodophyta</taxon>
        <taxon>Bangiophyceae</taxon>
        <taxon>Bangiales</taxon>
        <taxon>Bangiaceae</taxon>
        <taxon>Pyropia</taxon>
    </lineage>
</organism>
<keyword evidence="2" id="KW-1185">Reference proteome</keyword>